<organism evidence="1 2">
    <name type="scientific">Algibacter lectus</name>
    <dbReference type="NCBI Taxonomy" id="221126"/>
    <lineage>
        <taxon>Bacteria</taxon>
        <taxon>Pseudomonadati</taxon>
        <taxon>Bacteroidota</taxon>
        <taxon>Flavobacteriia</taxon>
        <taxon>Flavobacteriales</taxon>
        <taxon>Flavobacteriaceae</taxon>
        <taxon>Algibacter</taxon>
    </lineage>
</organism>
<protein>
    <submittedName>
        <fullName evidence="1">Uncharacterized protein</fullName>
    </submittedName>
</protein>
<evidence type="ECO:0000313" key="2">
    <source>
        <dbReference type="Proteomes" id="UP000029643"/>
    </source>
</evidence>
<accession>A0A090WVT4</accession>
<evidence type="ECO:0000313" key="1">
    <source>
        <dbReference type="EMBL" id="GAL80368.1"/>
    </source>
</evidence>
<comment type="caution">
    <text evidence="1">The sequence shown here is derived from an EMBL/GenBank/DDBJ whole genome shotgun (WGS) entry which is preliminary data.</text>
</comment>
<reference evidence="1 2" key="1">
    <citation type="journal article" date="2014" name="Genome Announc.">
        <title>Draft Genome Sequences of Marine Flavobacterium Algibacter lectus Strains SS8 and NR4.</title>
        <authorList>
            <person name="Takatani N."/>
            <person name="Nakanishi M."/>
            <person name="Meirelles P."/>
            <person name="Mino S."/>
            <person name="Suda W."/>
            <person name="Oshima K."/>
            <person name="Hattori M."/>
            <person name="Ohkuma M."/>
            <person name="Hosokawa M."/>
            <person name="Miyashita K."/>
            <person name="Thompson F.L."/>
            <person name="Niwa A."/>
            <person name="Sawabe T."/>
            <person name="Sawabe T."/>
        </authorList>
    </citation>
    <scope>NUCLEOTIDE SEQUENCE [LARGE SCALE GENOMIC DNA]</scope>
    <source>
        <strain evidence="2">JCM19274</strain>
    </source>
</reference>
<gene>
    <name evidence="1" type="ORF">JCM19274_658</name>
</gene>
<dbReference type="Proteomes" id="UP000029643">
    <property type="component" value="Unassembled WGS sequence"/>
</dbReference>
<proteinExistence type="predicted"/>
<dbReference type="EMBL" id="BBNU01000010">
    <property type="protein sequence ID" value="GAL80368.1"/>
    <property type="molecule type" value="Genomic_DNA"/>
</dbReference>
<dbReference type="AlphaFoldDB" id="A0A090WVT4"/>
<name>A0A090WVT4_9FLAO</name>
<sequence>MIHFEPIFENFKILKRLIFDMMQGEFTSKEIKPSCLFCFSLSIIAAFNFCLLKAVF</sequence>